<comment type="caution">
    <text evidence="1">The sequence shown here is derived from an EMBL/GenBank/DDBJ whole genome shotgun (WGS) entry which is preliminary data.</text>
</comment>
<evidence type="ECO:0000313" key="1">
    <source>
        <dbReference type="EMBL" id="MBB6371355.1"/>
    </source>
</evidence>
<reference evidence="1 2" key="1">
    <citation type="submission" date="2020-08" db="EMBL/GenBank/DDBJ databases">
        <title>Functional genomics of gut bacteria from endangered species of beetles.</title>
        <authorList>
            <person name="Carlos-Shanley C."/>
        </authorList>
    </citation>
    <scope>NUCLEOTIDE SEQUENCE [LARGE SCALE GENOMIC DNA]</scope>
    <source>
        <strain evidence="1 2">S00136</strain>
    </source>
</reference>
<dbReference type="RefSeq" id="WP_184163611.1">
    <property type="nucleotide sequence ID" value="NZ_JACHLC010000002.1"/>
</dbReference>
<name>A0A841NKP6_9FLAO</name>
<dbReference type="AlphaFoldDB" id="A0A841NKP6"/>
<accession>A0A841NKP6</accession>
<protein>
    <submittedName>
        <fullName evidence="1">Putative membrane protein</fullName>
    </submittedName>
</protein>
<evidence type="ECO:0000313" key="2">
    <source>
        <dbReference type="Proteomes" id="UP000589738"/>
    </source>
</evidence>
<sequence>MRTNNLFYLKTPIIHLIKEKKEIEKLPVVLQNVIERQYFLENNSYINQTPLYGQLVYTQVVFDRIGFSKVINM</sequence>
<gene>
    <name evidence="1" type="ORF">HNP36_002431</name>
</gene>
<dbReference type="Proteomes" id="UP000589738">
    <property type="component" value="Unassembled WGS sequence"/>
</dbReference>
<dbReference type="EMBL" id="JACHLC010000002">
    <property type="protein sequence ID" value="MBB6371355.1"/>
    <property type="molecule type" value="Genomic_DNA"/>
</dbReference>
<organism evidence="1 2">
    <name type="scientific">Chryseobacterium shigense</name>
    <dbReference type="NCBI Taxonomy" id="297244"/>
    <lineage>
        <taxon>Bacteria</taxon>
        <taxon>Pseudomonadati</taxon>
        <taxon>Bacteroidota</taxon>
        <taxon>Flavobacteriia</taxon>
        <taxon>Flavobacteriales</taxon>
        <taxon>Weeksellaceae</taxon>
        <taxon>Chryseobacterium group</taxon>
        <taxon>Chryseobacterium</taxon>
    </lineage>
</organism>
<proteinExistence type="predicted"/>
<keyword evidence="2" id="KW-1185">Reference proteome</keyword>